<protein>
    <submittedName>
        <fullName evidence="1">Uncharacterized protein</fullName>
    </submittedName>
</protein>
<dbReference type="AlphaFoldDB" id="A0A6J4NY96"/>
<reference evidence="1" key="1">
    <citation type="submission" date="2020-02" db="EMBL/GenBank/DDBJ databases">
        <authorList>
            <person name="Meier V. D."/>
        </authorList>
    </citation>
    <scope>NUCLEOTIDE SEQUENCE</scope>
    <source>
        <strain evidence="1">AVDCRST_MAG94</strain>
    </source>
</reference>
<organism evidence="1">
    <name type="scientific">uncultured Leptolyngbya sp</name>
    <dbReference type="NCBI Taxonomy" id="332963"/>
    <lineage>
        <taxon>Bacteria</taxon>
        <taxon>Bacillati</taxon>
        <taxon>Cyanobacteriota</taxon>
        <taxon>Cyanophyceae</taxon>
        <taxon>Leptolyngbyales</taxon>
        <taxon>Leptolyngbyaceae</taxon>
        <taxon>Leptolyngbya group</taxon>
        <taxon>Leptolyngbya</taxon>
        <taxon>environmental samples</taxon>
    </lineage>
</organism>
<proteinExistence type="predicted"/>
<evidence type="ECO:0000313" key="1">
    <source>
        <dbReference type="EMBL" id="CAA9400904.1"/>
    </source>
</evidence>
<name>A0A6J4NY96_9CYAN</name>
<sequence length="150" mass="16296">MSDNRVEIKFEHRFSRQSANGKAFKWLKENLSSACDDAITNVVRLVYLPIALAEAGASRQEVETEVQKAREFLNAKMMAALGSCCEGEGNRLVASNGTIPERQRSAHPLGVVLAAPDNSNPFNGASISSVAAIEPDDDFVELDENKLMEG</sequence>
<dbReference type="EMBL" id="CADCTY010002037">
    <property type="protein sequence ID" value="CAA9400904.1"/>
    <property type="molecule type" value="Genomic_DNA"/>
</dbReference>
<accession>A0A6J4NY96</accession>
<gene>
    <name evidence="1" type="ORF">AVDCRST_MAG94-5905</name>
</gene>